<dbReference type="EMBL" id="AP017380">
    <property type="protein sequence ID" value="BAU77508.1"/>
    <property type="molecule type" value="Genomic_DNA"/>
</dbReference>
<evidence type="ECO:0000259" key="2">
    <source>
        <dbReference type="Pfam" id="PF20182"/>
    </source>
</evidence>
<feature type="transmembrane region" description="Helical" evidence="1">
    <location>
        <begin position="225"/>
        <end position="243"/>
    </location>
</feature>
<feature type="transmembrane region" description="Helical" evidence="1">
    <location>
        <begin position="182"/>
        <end position="205"/>
    </location>
</feature>
<evidence type="ECO:0000313" key="3">
    <source>
        <dbReference type="EMBL" id="BAU77508.1"/>
    </source>
</evidence>
<feature type="transmembrane region" description="Helical" evidence="1">
    <location>
        <begin position="12"/>
        <end position="29"/>
    </location>
</feature>
<feature type="transmembrane region" description="Helical" evidence="1">
    <location>
        <begin position="105"/>
        <end position="126"/>
    </location>
</feature>
<organism evidence="3">
    <name type="scientific">Streptomyces avermitilis (strain ATCC 31267 / DSM 46492 / JCM 5070 / NBRC 14893 / NCIMB 12804 / NRRL 8165 / MA-4680)</name>
    <dbReference type="NCBI Taxonomy" id="227882"/>
    <lineage>
        <taxon>Bacteria</taxon>
        <taxon>Bacillati</taxon>
        <taxon>Actinomycetota</taxon>
        <taxon>Actinomycetes</taxon>
        <taxon>Kitasatosporales</taxon>
        <taxon>Streptomycetaceae</taxon>
        <taxon>Streptomyces</taxon>
    </lineage>
</organism>
<protein>
    <recommendedName>
        <fullName evidence="2">DUF6545 domain-containing protein</fullName>
    </recommendedName>
</protein>
<dbReference type="AlphaFoldDB" id="A0A143SZG7"/>
<dbReference type="OrthoDB" id="4328840at2"/>
<evidence type="ECO:0000256" key="1">
    <source>
        <dbReference type="SAM" id="Phobius"/>
    </source>
</evidence>
<feature type="transmembrane region" description="Helical" evidence="1">
    <location>
        <begin position="36"/>
        <end position="55"/>
    </location>
</feature>
<accession>A0A143SZG7</accession>
<dbReference type="Pfam" id="PF20182">
    <property type="entry name" value="DUF6545"/>
    <property type="match status" value="1"/>
</dbReference>
<keyword evidence="1" id="KW-0472">Membrane</keyword>
<dbReference type="InterPro" id="IPR046675">
    <property type="entry name" value="DUF6545"/>
</dbReference>
<gene>
    <name evidence="3" type="ORF">SAVERM_2p064</name>
</gene>
<proteinExistence type="predicted"/>
<keyword evidence="3" id="KW-0614">Plasmid</keyword>
<feature type="transmembrane region" description="Helical" evidence="1">
    <location>
        <begin position="75"/>
        <end position="93"/>
    </location>
</feature>
<feature type="transmembrane region" description="Helical" evidence="1">
    <location>
        <begin position="146"/>
        <end position="170"/>
    </location>
</feature>
<dbReference type="RefSeq" id="WP_048894058.1">
    <property type="nucleotide sequence ID" value="NZ_BAVY01000051.1"/>
</dbReference>
<keyword evidence="1" id="KW-0812">Transmembrane</keyword>
<sequence length="396" mass="43253">MASGPSNLGSYISGITILVVCAMKIPALVRRWHDTLLRAACLLLFSAGCLMLLAAPDSLTTLNRLSGISNFAAPVVYVITAAFSGASLLLIIHWRPAPPEQTRRISHLCVIAYGLIIFAIIVLFWVGNAPVEQLTLFDAYYANTPYIREMILTYLLAQAVANMIASVLCWRWSTEVHGSLRAGLRILAPAYLMVVCFDVLRLIAIAARWTGRNLDFLVDKVSPQFAAPACLLGAVGFAVPLVGPHMAETTRAVQHLYRLTPLWRALEEVPTPGAIRAALPWWRTPPAVLLTGRKTALYDAILALAPYCDPAIRAAAYSAALRKGDDESSAAVTADAAMILVARECQRTTPEQPQEDTHPPAWRAKDLIALSRALTSPMVHDLYRQHVPLQKAAHHD</sequence>
<geneLocation type="plasmid" evidence="3">
    <name>SAP2</name>
</geneLocation>
<reference evidence="3" key="1">
    <citation type="submission" date="2016-03" db="EMBL/GenBank/DDBJ databases">
        <title>Complete sequence of the second linear plasmid SAP2 of Streptomyces avermitilis.</title>
        <authorList>
            <person name="Ikeda H."/>
        </authorList>
    </citation>
    <scope>NUCLEOTIDE SEQUENCE</scope>
    <source>
        <strain evidence="3">MA-4680</strain>
        <plasmid evidence="3">SAP2</plasmid>
    </source>
</reference>
<name>A0A143SZG7_STRAW</name>
<keyword evidence="1" id="KW-1133">Transmembrane helix</keyword>
<feature type="domain" description="DUF6545" evidence="2">
    <location>
        <begin position="251"/>
        <end position="372"/>
    </location>
</feature>